<dbReference type="InterPro" id="IPR014867">
    <property type="entry name" value="Spore_coat_CotH_CotH2/3/7"/>
</dbReference>
<dbReference type="PATRIC" id="fig|1423725.3.peg.1470"/>
<protein>
    <submittedName>
        <fullName evidence="1">Spore coat protein CotH</fullName>
    </submittedName>
</protein>
<evidence type="ECO:0000313" key="1">
    <source>
        <dbReference type="EMBL" id="KRM95949.1"/>
    </source>
</evidence>
<evidence type="ECO:0000313" key="2">
    <source>
        <dbReference type="Proteomes" id="UP000051015"/>
    </source>
</evidence>
<gene>
    <name evidence="1" type="ORF">FC19_GL001429</name>
</gene>
<keyword evidence="1" id="KW-0946">Virion</keyword>
<dbReference type="Proteomes" id="UP000051015">
    <property type="component" value="Unassembled WGS sequence"/>
</dbReference>
<keyword evidence="2" id="KW-1185">Reference proteome</keyword>
<dbReference type="EMBL" id="AYZD01000018">
    <property type="protein sequence ID" value="KRM95949.1"/>
    <property type="molecule type" value="Genomic_DNA"/>
</dbReference>
<dbReference type="RefSeq" id="WP_057876396.1">
    <property type="nucleotide sequence ID" value="NZ_AYZD01000018.1"/>
</dbReference>
<comment type="caution">
    <text evidence="1">The sequence shown here is derived from an EMBL/GenBank/DDBJ whole genome shotgun (WGS) entry which is preliminary data.</text>
</comment>
<organism evidence="1 2">
    <name type="scientific">Liquorilactobacillus aquaticus DSM 21051</name>
    <dbReference type="NCBI Taxonomy" id="1423725"/>
    <lineage>
        <taxon>Bacteria</taxon>
        <taxon>Bacillati</taxon>
        <taxon>Bacillota</taxon>
        <taxon>Bacilli</taxon>
        <taxon>Lactobacillales</taxon>
        <taxon>Lactobacillaceae</taxon>
        <taxon>Liquorilactobacillus</taxon>
    </lineage>
</organism>
<dbReference type="Pfam" id="PF08757">
    <property type="entry name" value="CotH"/>
    <property type="match status" value="1"/>
</dbReference>
<dbReference type="AlphaFoldDB" id="A0A0R2CVU8"/>
<proteinExistence type="predicted"/>
<name>A0A0R2CVU8_9LACO</name>
<dbReference type="STRING" id="1423725.FC19_GL001429"/>
<sequence>MSDLVATESDVNNYIQNADLDSTLVNPYYPANSTTSMEIKTDFNRNWAHFTGMDTTTAGKGVCADIDIASHNWRFGFNANVLFEIRNNSTLDQKFDLIWSLVRTDGSVKKITGLSGFILKTNKIAKVNAVMPLPSLQGIAISDLEKIVFSLIAKDKTSVDFYLRGLAITRLEEQNVDFGYANEKSNAIDNGNLSKWGYNGGFSAVNSNLQYKYNSGDQTPVMNVSSSNTEGDRGINMEFDVIEKSSNYYYPILLNLKIRDYNDRKDDIAVRVVVYNIDGSIQVHQVDKLRLRNAINDYTLSIPSIKSLGSTQSNIQKVAVQVVDSSANSINWDIYYAKVEFLPDNKLNHVGNNNILLSYDDPTANVVPVNVIKEYKGVVNGHKVINFKSSTIDVNDKKMYMQLDYNKMQSDFEDFAGNKIKAKIRIKNNTDNNSFKIYAQYNYGTGSTRITLKQFNLENNSVASVDDLILPTPSSLPDVNVSSLESIFVYVQAVDITKNIDFDVLEFNLAQYAVKKVLGNSIQQNTLPVIQLNGDVSSMNGSKYANTSFSFIDKERKINAFAKIEWQGDSSQAYPKKNYKLKLYSDNKVKNKLKVRFKPTWVNESSYVLKANFIDVTEARNICNARIFSKATQVTKIKNPDVRDSLVKAPNYGQMDGFPVKVFLNGNDLGLYTLNLSKHDVSFGMDEDVDTNEAISFETINSLLNTVSDTIDGTNYACEVHDDPTPDLINNFSSFLNFINTSTDNDFKAHLAEYIDIKSVINTYLFGIWAHEWDNTAKSLILLTWDSGKTYYMIPYDLDSTWYLYWNGSKLSNETSFALSGNIGKFVTNANYNVLFKRIYNLMFDQVKEQWTMLRNSVWNNERAIDVFKQFISEIPESEFESNLELWPTIPSSTTNDFNQIKQSIIKRGDEMDAFLDAD</sequence>
<accession>A0A0R2CVU8</accession>
<keyword evidence="1" id="KW-0167">Capsid protein</keyword>
<dbReference type="OrthoDB" id="2330174at2"/>
<reference evidence="1 2" key="1">
    <citation type="journal article" date="2015" name="Genome Announc.">
        <title>Expanding the biotechnology potential of lactobacilli through comparative genomics of 213 strains and associated genera.</title>
        <authorList>
            <person name="Sun Z."/>
            <person name="Harris H.M."/>
            <person name="McCann A."/>
            <person name="Guo C."/>
            <person name="Argimon S."/>
            <person name="Zhang W."/>
            <person name="Yang X."/>
            <person name="Jeffery I.B."/>
            <person name="Cooney J.C."/>
            <person name="Kagawa T.F."/>
            <person name="Liu W."/>
            <person name="Song Y."/>
            <person name="Salvetti E."/>
            <person name="Wrobel A."/>
            <person name="Rasinkangas P."/>
            <person name="Parkhill J."/>
            <person name="Rea M.C."/>
            <person name="O'Sullivan O."/>
            <person name="Ritari J."/>
            <person name="Douillard F.P."/>
            <person name="Paul Ross R."/>
            <person name="Yang R."/>
            <person name="Briner A.E."/>
            <person name="Felis G.E."/>
            <person name="de Vos W.M."/>
            <person name="Barrangou R."/>
            <person name="Klaenhammer T.R."/>
            <person name="Caufield P.W."/>
            <person name="Cui Y."/>
            <person name="Zhang H."/>
            <person name="O'Toole P.W."/>
        </authorList>
    </citation>
    <scope>NUCLEOTIDE SEQUENCE [LARGE SCALE GENOMIC DNA]</scope>
    <source>
        <strain evidence="1 2">DSM 21051</strain>
    </source>
</reference>